<dbReference type="EMBL" id="JYDJ01002523">
    <property type="protein sequence ID" value="KRX30367.1"/>
    <property type="molecule type" value="Genomic_DNA"/>
</dbReference>
<keyword evidence="2" id="KW-1185">Reference proteome</keyword>
<feature type="non-terminal residue" evidence="1">
    <location>
        <position position="1"/>
    </location>
</feature>
<protein>
    <submittedName>
        <fullName evidence="1">Uncharacterized protein</fullName>
    </submittedName>
</protein>
<accession>A0A0V0STP2</accession>
<evidence type="ECO:0000313" key="2">
    <source>
        <dbReference type="Proteomes" id="UP000055048"/>
    </source>
</evidence>
<dbReference type="AlphaFoldDB" id="A0A0V0STP2"/>
<dbReference type="Proteomes" id="UP000055048">
    <property type="component" value="Unassembled WGS sequence"/>
</dbReference>
<name>A0A0V0STP2_9BILA</name>
<gene>
    <name evidence="1" type="ORF">T05_2828</name>
</gene>
<comment type="caution">
    <text evidence="1">The sequence shown here is derived from an EMBL/GenBank/DDBJ whole genome shotgun (WGS) entry which is preliminary data.</text>
</comment>
<sequence>LAGILVYEDILLGSNLGTVFAVCKNYSSLEAMLYVLTRQRHLKMLLHRLS</sequence>
<proteinExistence type="predicted"/>
<organism evidence="1 2">
    <name type="scientific">Trichinella murrelli</name>
    <dbReference type="NCBI Taxonomy" id="144512"/>
    <lineage>
        <taxon>Eukaryota</taxon>
        <taxon>Metazoa</taxon>
        <taxon>Ecdysozoa</taxon>
        <taxon>Nematoda</taxon>
        <taxon>Enoplea</taxon>
        <taxon>Dorylaimia</taxon>
        <taxon>Trichinellida</taxon>
        <taxon>Trichinellidae</taxon>
        <taxon>Trichinella</taxon>
    </lineage>
</organism>
<reference evidence="1 2" key="1">
    <citation type="submission" date="2015-01" db="EMBL/GenBank/DDBJ databases">
        <title>Evolution of Trichinella species and genotypes.</title>
        <authorList>
            <person name="Korhonen P.K."/>
            <person name="Edoardo P."/>
            <person name="Giuseppe L.R."/>
            <person name="Gasser R.B."/>
        </authorList>
    </citation>
    <scope>NUCLEOTIDE SEQUENCE [LARGE SCALE GENOMIC DNA]</scope>
    <source>
        <strain evidence="1">ISS417</strain>
    </source>
</reference>
<evidence type="ECO:0000313" key="1">
    <source>
        <dbReference type="EMBL" id="KRX30367.1"/>
    </source>
</evidence>
<feature type="non-terminal residue" evidence="1">
    <location>
        <position position="50"/>
    </location>
</feature>